<comment type="similarity">
    <text evidence="1">Belongs to the cyclin family. Cyclin D subfamily.</text>
</comment>
<name>A0A4D6MDX7_VIGUN</name>
<dbReference type="Gramene" id="Vigun08g027600.1.v1.2">
    <property type="protein sequence ID" value="Vigun08g027600.1.v1.2"/>
    <property type="gene ID" value="Vigun08g027600.v1.2"/>
</dbReference>
<evidence type="ECO:0000256" key="4">
    <source>
        <dbReference type="ARBA" id="ARBA00023127"/>
    </source>
</evidence>
<evidence type="ECO:0000259" key="9">
    <source>
        <dbReference type="SMART" id="SM01332"/>
    </source>
</evidence>
<dbReference type="GO" id="GO:0051301">
    <property type="term" value="P:cell division"/>
    <property type="evidence" value="ECO:0007669"/>
    <property type="project" value="UniProtKB-KW"/>
</dbReference>
<dbReference type="Pfam" id="PF00134">
    <property type="entry name" value="Cyclin_N"/>
    <property type="match status" value="1"/>
</dbReference>
<evidence type="ECO:0000256" key="3">
    <source>
        <dbReference type="ARBA" id="ARBA00022618"/>
    </source>
</evidence>
<dbReference type="Pfam" id="PF02984">
    <property type="entry name" value="Cyclin_C"/>
    <property type="match status" value="1"/>
</dbReference>
<evidence type="ECO:0000256" key="6">
    <source>
        <dbReference type="ARBA" id="ARBA00032263"/>
    </source>
</evidence>
<dbReference type="Proteomes" id="UP000501690">
    <property type="component" value="Linkage Group LG7"/>
</dbReference>
<sequence length="346" mass="39358">MSHHYPKHLLDTLYCSEDHIHLEEQKQREEDDYISTTSKPDFSDVVLSEQDLFWDTHELSSLLARENLNNLSISLPNNPSLASSRGEAVEWILKLNLHHSFSTLTALLAVNYLDRFLCTLRFQNDKPWLTQLVAVACLSLAAKVEETHVPLFVDLQVGESKYLFEAKTVKRMEILVLSSLGWKMNPVTPLSFLDYITRKLGLKGHLCLEFLRRCESVLLSVFADLRFMSFLPSVLATATTMRVVSVVEPGLGEEYQDQLLGILGIDKEKVKECYKVMMEVVSGKSEEGKRGNLKKRKFECVQCSRNDVMEGSFSCDSSCDASLKKSRSQDQLLLKHSNSDFLTIPR</sequence>
<keyword evidence="11" id="KW-1185">Reference proteome</keyword>
<dbReference type="FunFam" id="1.10.472.10:FF:000070">
    <property type="entry name" value="CYCLIN D32"/>
    <property type="match status" value="1"/>
</dbReference>
<dbReference type="InterPro" id="IPR013763">
    <property type="entry name" value="Cyclin-like_dom"/>
</dbReference>
<protein>
    <recommendedName>
        <fullName evidence="6">B-like cyclin</fullName>
    </recommendedName>
</protein>
<dbReference type="GO" id="GO:0010444">
    <property type="term" value="P:guard mother cell differentiation"/>
    <property type="evidence" value="ECO:0007669"/>
    <property type="project" value="UniProtKB-ARBA"/>
</dbReference>
<evidence type="ECO:0000313" key="10">
    <source>
        <dbReference type="EMBL" id="QCD99003.1"/>
    </source>
</evidence>
<evidence type="ECO:0000313" key="11">
    <source>
        <dbReference type="Proteomes" id="UP000501690"/>
    </source>
</evidence>
<dbReference type="EMBL" id="CP039351">
    <property type="protein sequence ID" value="QCD99003.1"/>
    <property type="molecule type" value="Genomic_DNA"/>
</dbReference>
<dbReference type="InterPro" id="IPR039361">
    <property type="entry name" value="Cyclin"/>
</dbReference>
<gene>
    <name evidence="10" type="ORF">DEO72_LG7g282</name>
</gene>
<dbReference type="InterPro" id="IPR004367">
    <property type="entry name" value="Cyclin_C-dom"/>
</dbReference>
<dbReference type="Gene3D" id="1.10.472.10">
    <property type="entry name" value="Cyclin-like"/>
    <property type="match status" value="2"/>
</dbReference>
<keyword evidence="3" id="KW-0132">Cell division</keyword>
<feature type="domain" description="Cyclin C-terminal" evidence="9">
    <location>
        <begin position="187"/>
        <end position="307"/>
    </location>
</feature>
<dbReference type="PROSITE" id="PS00292">
    <property type="entry name" value="CYCLINS"/>
    <property type="match status" value="1"/>
</dbReference>
<dbReference type="FunFam" id="1.10.472.10:FF:000060">
    <property type="entry name" value="D6-type cyclin"/>
    <property type="match status" value="1"/>
</dbReference>
<dbReference type="GO" id="GO:0048316">
    <property type="term" value="P:seed development"/>
    <property type="evidence" value="ECO:0007669"/>
    <property type="project" value="UniProtKB-ARBA"/>
</dbReference>
<evidence type="ECO:0000256" key="1">
    <source>
        <dbReference type="ARBA" id="ARBA00009065"/>
    </source>
</evidence>
<comment type="subunit">
    <text evidence="2">Interacts with the CDC2 protein kinase to form a serine/threonine kinase holoenzyme complex also known as maturation promoting factor (MPF). The cyclin subunit imparts substrate specificity to the complex.</text>
</comment>
<dbReference type="SMART" id="SM01332">
    <property type="entry name" value="Cyclin_C"/>
    <property type="match status" value="1"/>
</dbReference>
<feature type="domain" description="Cyclin-like" evidence="8">
    <location>
        <begin position="90"/>
        <end position="178"/>
    </location>
</feature>
<dbReference type="InterPro" id="IPR048258">
    <property type="entry name" value="Cyclins_cyclin-box"/>
</dbReference>
<dbReference type="AlphaFoldDB" id="A0A4D6MDX7"/>
<dbReference type="InterPro" id="IPR036915">
    <property type="entry name" value="Cyclin-like_sf"/>
</dbReference>
<dbReference type="InterPro" id="IPR006671">
    <property type="entry name" value="Cyclin_N"/>
</dbReference>
<evidence type="ECO:0000256" key="5">
    <source>
        <dbReference type="ARBA" id="ARBA00023306"/>
    </source>
</evidence>
<reference evidence="10 11" key="1">
    <citation type="submission" date="2019-04" db="EMBL/GenBank/DDBJ databases">
        <title>An improved genome assembly and genetic linkage map for asparagus bean, Vigna unguiculata ssp. sesquipedialis.</title>
        <authorList>
            <person name="Xia Q."/>
            <person name="Zhang R."/>
            <person name="Dong Y."/>
        </authorList>
    </citation>
    <scope>NUCLEOTIDE SEQUENCE [LARGE SCALE GENOMIC DNA]</scope>
    <source>
        <tissue evidence="10">Leaf</tissue>
    </source>
</reference>
<keyword evidence="5" id="KW-0131">Cell cycle</keyword>
<accession>A0A4D6MDX7</accession>
<evidence type="ECO:0000256" key="2">
    <source>
        <dbReference type="ARBA" id="ARBA00011177"/>
    </source>
</evidence>
<organism evidence="10 11">
    <name type="scientific">Vigna unguiculata</name>
    <name type="common">Cowpea</name>
    <dbReference type="NCBI Taxonomy" id="3917"/>
    <lineage>
        <taxon>Eukaryota</taxon>
        <taxon>Viridiplantae</taxon>
        <taxon>Streptophyta</taxon>
        <taxon>Embryophyta</taxon>
        <taxon>Tracheophyta</taxon>
        <taxon>Spermatophyta</taxon>
        <taxon>Magnoliopsida</taxon>
        <taxon>eudicotyledons</taxon>
        <taxon>Gunneridae</taxon>
        <taxon>Pentapetalae</taxon>
        <taxon>rosids</taxon>
        <taxon>fabids</taxon>
        <taxon>Fabales</taxon>
        <taxon>Fabaceae</taxon>
        <taxon>Papilionoideae</taxon>
        <taxon>50 kb inversion clade</taxon>
        <taxon>NPAAA clade</taxon>
        <taxon>indigoferoid/millettioid clade</taxon>
        <taxon>Phaseoleae</taxon>
        <taxon>Vigna</taxon>
    </lineage>
</organism>
<dbReference type="CDD" id="cd20543">
    <property type="entry name" value="CYCLIN_AtCycD-like_rpt1"/>
    <property type="match status" value="1"/>
</dbReference>
<evidence type="ECO:0000256" key="7">
    <source>
        <dbReference type="RuleBase" id="RU000383"/>
    </source>
</evidence>
<dbReference type="SMART" id="SM00385">
    <property type="entry name" value="CYCLIN"/>
    <property type="match status" value="1"/>
</dbReference>
<dbReference type="SUPFAM" id="SSF47954">
    <property type="entry name" value="Cyclin-like"/>
    <property type="match status" value="2"/>
</dbReference>
<proteinExistence type="inferred from homology"/>
<dbReference type="PANTHER" id="PTHR10177">
    <property type="entry name" value="CYCLINS"/>
    <property type="match status" value="1"/>
</dbReference>
<evidence type="ECO:0000259" key="8">
    <source>
        <dbReference type="SMART" id="SM00385"/>
    </source>
</evidence>
<keyword evidence="4 7" id="KW-0195">Cyclin</keyword>
<dbReference type="OrthoDB" id="5590282at2759"/>
<dbReference type="CDD" id="cd20544">
    <property type="entry name" value="CYCLIN_AtCycD-like_rpt2"/>
    <property type="match status" value="1"/>
</dbReference>